<dbReference type="CDD" id="cd03784">
    <property type="entry name" value="GT1_Gtf-like"/>
    <property type="match status" value="2"/>
</dbReference>
<organism evidence="3">
    <name type="scientific">Salvia splendens</name>
    <name type="common">Scarlet sage</name>
    <dbReference type="NCBI Taxonomy" id="180675"/>
    <lineage>
        <taxon>Eukaryota</taxon>
        <taxon>Viridiplantae</taxon>
        <taxon>Streptophyta</taxon>
        <taxon>Embryophyta</taxon>
        <taxon>Tracheophyta</taxon>
        <taxon>Spermatophyta</taxon>
        <taxon>Magnoliopsida</taxon>
        <taxon>eudicotyledons</taxon>
        <taxon>Gunneridae</taxon>
        <taxon>Pentapetalae</taxon>
        <taxon>asterids</taxon>
        <taxon>lamiids</taxon>
        <taxon>Lamiales</taxon>
        <taxon>Lamiaceae</taxon>
        <taxon>Nepetoideae</taxon>
        <taxon>Mentheae</taxon>
        <taxon>Salviinae</taxon>
        <taxon>Salvia</taxon>
        <taxon>Salvia subgen. Calosphace</taxon>
        <taxon>core Calosphace</taxon>
    </lineage>
</organism>
<dbReference type="GO" id="GO:0080043">
    <property type="term" value="F:quercetin 3-O-glucosyltransferase activity"/>
    <property type="evidence" value="ECO:0007669"/>
    <property type="project" value="TreeGrafter"/>
</dbReference>
<dbReference type="EMBL" id="PNBA02000004">
    <property type="protein sequence ID" value="KAG6427442.1"/>
    <property type="molecule type" value="Genomic_DNA"/>
</dbReference>
<proteinExistence type="inferred from homology"/>
<keyword evidence="2" id="KW-0808">Transferase</keyword>
<protein>
    <submittedName>
        <fullName evidence="3">Uncharacterized protein</fullName>
    </submittedName>
</protein>
<reference evidence="3" key="2">
    <citation type="submission" date="2020-08" db="EMBL/GenBank/DDBJ databases">
        <title>Plant Genome Project.</title>
        <authorList>
            <person name="Zhang R.-G."/>
        </authorList>
    </citation>
    <scope>NUCLEOTIDE SEQUENCE</scope>
    <source>
        <strain evidence="3">Huo1</strain>
        <tissue evidence="3">Leaf</tissue>
    </source>
</reference>
<dbReference type="PANTHER" id="PTHR11926:SF774">
    <property type="entry name" value="UDP-GLYCOSYLTRANSFERASE 85A1-RELATED"/>
    <property type="match status" value="1"/>
</dbReference>
<gene>
    <name evidence="3" type="ORF">SASPL_111687</name>
</gene>
<dbReference type="GO" id="GO:0080044">
    <property type="term" value="F:quercetin 7-O-glucosyltransferase activity"/>
    <property type="evidence" value="ECO:0007669"/>
    <property type="project" value="TreeGrafter"/>
</dbReference>
<evidence type="ECO:0000256" key="1">
    <source>
        <dbReference type="ARBA" id="ARBA00009995"/>
    </source>
</evidence>
<dbReference type="PANTHER" id="PTHR11926">
    <property type="entry name" value="GLUCOSYL/GLUCURONOSYL TRANSFERASES"/>
    <property type="match status" value="1"/>
</dbReference>
<evidence type="ECO:0000313" key="3">
    <source>
        <dbReference type="EMBL" id="KAG6427442.1"/>
    </source>
</evidence>
<dbReference type="Pfam" id="PF00201">
    <property type="entry name" value="UDPGT"/>
    <property type="match status" value="2"/>
</dbReference>
<sequence length="791" mass="88894">MATKKELKPHAIMVSFHLQGHIIPFVNLAIKLASKGFSITFAHLESVHRQISQSQTHDNHDIFAAARTSGLDIRYTTLSDGFPLDLDRAYDTEYLKFFRDGYADRVDELVGKILLHSDDNSNYFLIADTFCAWPEKIARKYGLVNVSVWTQPALVFSLYYHLELLREKGNVPVNGRREMVDYVPGVRSINTRDFISYLHDTELEVIHDIIFRAFEAVKSADLILCNTVEELERDTISALQQKQPFYAIGPLFPPDFAISKSLMPEASSGDWLNSRPPGSVLYVSFGSLAKTDRDVILEIAGGLLVSGVNFVWVVRPGMVESGGEVLRSRAIGGFLTHCGWNSILESVWCGVPMICYPLFTDQITNRKVVVDDWRVGINLCEGEHINKEEVAEKIEFVLSEKRSEELRKEIEKVRSTLEDAVTVNGSSERNFDGFVQQHCICSRAVEGEALRASHSAVDTVDGRQKEARGREYPPMACSLATLEAGLIPSLELACRVYTYATPQLVMDSLRISTGVNFEQHWEAIFLDFPTREDELIGDIVSSDDEAFAHFLVADTFYPWPASVARKYNILNVSFWTQPALMFATYYRYDLLIEKGYLLIKGPDLQHKHHKKDRGGSVQAGEACRFHPDQHRARARARVGFRYAPQPANIRSRPFKLHHRCCSSKEPMGEADFPKWLDSKPRGSVVYVSFGSLAQSNRQLAEEIAHGLLLSGVHFVWVIRDGAQVLPDGFEDDSKDQGLIVSWCNQSAVLSNPAVGGFLMHYGWNSNSGSHMVRGSDDLLSVFLRISRATGN</sequence>
<dbReference type="SUPFAM" id="SSF53756">
    <property type="entry name" value="UDP-Glycosyltransferase/glycogen phosphorylase"/>
    <property type="match status" value="2"/>
</dbReference>
<comment type="caution">
    <text evidence="3">The sequence shown here is derived from an EMBL/GenBank/DDBJ whole genome shotgun (WGS) entry which is preliminary data.</text>
</comment>
<reference evidence="3" key="1">
    <citation type="submission" date="2018-01" db="EMBL/GenBank/DDBJ databases">
        <authorList>
            <person name="Mao J.F."/>
        </authorList>
    </citation>
    <scope>NUCLEOTIDE SEQUENCE</scope>
    <source>
        <strain evidence="3">Huo1</strain>
        <tissue evidence="3">Leaf</tissue>
    </source>
</reference>
<dbReference type="Gene3D" id="3.40.50.2000">
    <property type="entry name" value="Glycogen Phosphorylase B"/>
    <property type="match status" value="4"/>
</dbReference>
<dbReference type="InterPro" id="IPR002213">
    <property type="entry name" value="UDP_glucos_trans"/>
</dbReference>
<comment type="similarity">
    <text evidence="1">Belongs to the UDP-glycosyltransferase family.</text>
</comment>
<accession>A0A8X9A2L6</accession>
<name>A0A8X9A2L6_SALSN</name>
<dbReference type="Proteomes" id="UP000298416">
    <property type="component" value="Unassembled WGS sequence"/>
</dbReference>
<evidence type="ECO:0000256" key="2">
    <source>
        <dbReference type="ARBA" id="ARBA00022679"/>
    </source>
</evidence>
<evidence type="ECO:0000313" key="4">
    <source>
        <dbReference type="Proteomes" id="UP000298416"/>
    </source>
</evidence>
<keyword evidence="4" id="KW-1185">Reference proteome</keyword>
<dbReference type="AlphaFoldDB" id="A0A8X9A2L6"/>